<keyword evidence="2" id="KW-1185">Reference proteome</keyword>
<evidence type="ECO:0000313" key="1">
    <source>
        <dbReference type="EMBL" id="MCB4798787.1"/>
    </source>
</evidence>
<dbReference type="PROSITE" id="PS51257">
    <property type="entry name" value="PROKAR_LIPOPROTEIN"/>
    <property type="match status" value="1"/>
</dbReference>
<dbReference type="Proteomes" id="UP001139199">
    <property type="component" value="Unassembled WGS sequence"/>
</dbReference>
<gene>
    <name evidence="1" type="ORF">LG649_08015</name>
</gene>
<protein>
    <submittedName>
        <fullName evidence="1">DUF6503 family protein</fullName>
    </submittedName>
</protein>
<evidence type="ECO:0000313" key="2">
    <source>
        <dbReference type="Proteomes" id="UP001139199"/>
    </source>
</evidence>
<dbReference type="EMBL" id="JAJAPW010000003">
    <property type="protein sequence ID" value="MCB4798787.1"/>
    <property type="molecule type" value="Genomic_DNA"/>
</dbReference>
<proteinExistence type="predicted"/>
<dbReference type="AlphaFoldDB" id="A0A9X1I210"/>
<dbReference type="InterPro" id="IPR045444">
    <property type="entry name" value="DUF6503"/>
</dbReference>
<organism evidence="1 2">
    <name type="scientific">Neotamlana laminarinivorans</name>
    <dbReference type="NCBI Taxonomy" id="2883124"/>
    <lineage>
        <taxon>Bacteria</taxon>
        <taxon>Pseudomonadati</taxon>
        <taxon>Bacteroidota</taxon>
        <taxon>Flavobacteriia</taxon>
        <taxon>Flavobacteriales</taxon>
        <taxon>Flavobacteriaceae</taxon>
        <taxon>Neotamlana</taxon>
    </lineage>
</organism>
<name>A0A9X1I210_9FLAO</name>
<comment type="caution">
    <text evidence="1">The sequence shown here is derived from an EMBL/GenBank/DDBJ whole genome shotgun (WGS) entry which is preliminary data.</text>
</comment>
<accession>A0A9X1I210</accession>
<sequence>MKNLFLLALTVTLFISCKQKTSEETPNYKEETLNVTTSIYPETITKVFDAHGGIDTWNKMNTLEFLITKPAGEEKHTTDLKTRKSLIDMQKHTIGFNGENVWLKNKFEDEYKGNPKFYYNLMFYFYAMPFVLADDGINYEEAEPLTFEGVTYPGIKISYEAGVGESPDDEYILYYNAETYQMEWLAYTVTFRSKKKSEKFSFIKYGVWEDLNGLKLPKTISWYKVEDNKPTELRKTLTFNNTKAEEVKLDTSVFEAPEGSKIIE</sequence>
<dbReference type="RefSeq" id="WP_226543106.1">
    <property type="nucleotide sequence ID" value="NZ_JAJAPW010000003.1"/>
</dbReference>
<dbReference type="Pfam" id="PF20113">
    <property type="entry name" value="DUF6503"/>
    <property type="match status" value="1"/>
</dbReference>
<reference evidence="1" key="1">
    <citation type="submission" date="2021-10" db="EMBL/GenBank/DDBJ databases">
        <title>Tamlana sargassums sp. nov., and Tamlana laminarinivorans sp. nov., two new bacteria isolated from the brown alga.</title>
        <authorList>
            <person name="Li J."/>
        </authorList>
    </citation>
    <scope>NUCLEOTIDE SEQUENCE</scope>
    <source>
        <strain evidence="1">PT2-4</strain>
    </source>
</reference>